<dbReference type="Proteomes" id="UP000677082">
    <property type="component" value="Unassembled WGS sequence"/>
</dbReference>
<dbReference type="GO" id="GO:0016491">
    <property type="term" value="F:oxidoreductase activity"/>
    <property type="evidence" value="ECO:0007669"/>
    <property type="project" value="UniProtKB-ARBA"/>
</dbReference>
<dbReference type="InterPro" id="IPR036291">
    <property type="entry name" value="NAD(P)-bd_dom_sf"/>
</dbReference>
<dbReference type="Gene3D" id="3.30.1780.10">
    <property type="entry name" value="ornithine cyclodeaminase, domain 1"/>
    <property type="match status" value="1"/>
</dbReference>
<name>A0A919T8X9_9ACTN</name>
<evidence type="ECO:0000313" key="2">
    <source>
        <dbReference type="EMBL" id="GIM91584.1"/>
    </source>
</evidence>
<comment type="caution">
    <text evidence="2">The sequence shown here is derived from an EMBL/GenBank/DDBJ whole genome shotgun (WGS) entry which is preliminary data.</text>
</comment>
<dbReference type="FunFam" id="3.40.50.720:FF:000311">
    <property type="entry name" value="Ornithine cyclodeaminase"/>
    <property type="match status" value="1"/>
</dbReference>
<dbReference type="AlphaFoldDB" id="A0A919T8X9"/>
<accession>A0A919T8X9</accession>
<dbReference type="EMBL" id="BOQN01000049">
    <property type="protein sequence ID" value="GIM91584.1"/>
    <property type="molecule type" value="Genomic_DNA"/>
</dbReference>
<evidence type="ECO:0000256" key="1">
    <source>
        <dbReference type="ARBA" id="ARBA00008903"/>
    </source>
</evidence>
<proteinExistence type="inferred from homology"/>
<dbReference type="PIRSF" id="PIRSF001439">
    <property type="entry name" value="CryM"/>
    <property type="match status" value="1"/>
</dbReference>
<evidence type="ECO:0000313" key="3">
    <source>
        <dbReference type="Proteomes" id="UP000677082"/>
    </source>
</evidence>
<dbReference type="Gene3D" id="3.40.50.720">
    <property type="entry name" value="NAD(P)-binding Rossmann-like Domain"/>
    <property type="match status" value="1"/>
</dbReference>
<organism evidence="2 3">
    <name type="scientific">Paractinoplanes toevensis</name>
    <dbReference type="NCBI Taxonomy" id="571911"/>
    <lineage>
        <taxon>Bacteria</taxon>
        <taxon>Bacillati</taxon>
        <taxon>Actinomycetota</taxon>
        <taxon>Actinomycetes</taxon>
        <taxon>Micromonosporales</taxon>
        <taxon>Micromonosporaceae</taxon>
        <taxon>Paractinoplanes</taxon>
    </lineage>
</organism>
<comment type="similarity">
    <text evidence="1">Belongs to the ornithine cyclodeaminase/mu-crystallin family.</text>
</comment>
<keyword evidence="3" id="KW-1185">Reference proteome</keyword>
<dbReference type="GO" id="GO:0019752">
    <property type="term" value="P:carboxylic acid metabolic process"/>
    <property type="evidence" value="ECO:0007669"/>
    <property type="project" value="UniProtKB-ARBA"/>
</dbReference>
<dbReference type="GO" id="GO:0005737">
    <property type="term" value="C:cytoplasm"/>
    <property type="evidence" value="ECO:0007669"/>
    <property type="project" value="TreeGrafter"/>
</dbReference>
<dbReference type="Pfam" id="PF02423">
    <property type="entry name" value="OCD_Mu_crystall"/>
    <property type="match status" value="1"/>
</dbReference>
<protein>
    <submittedName>
        <fullName evidence="2">Alanine dehydrogenase</fullName>
    </submittedName>
</protein>
<gene>
    <name evidence="2" type="primary">ala</name>
    <name evidence="2" type="ORF">Ato02nite_033770</name>
</gene>
<dbReference type="RefSeq" id="WP_213007488.1">
    <property type="nucleotide sequence ID" value="NZ_BOQN01000049.1"/>
</dbReference>
<dbReference type="SUPFAM" id="SSF51735">
    <property type="entry name" value="NAD(P)-binding Rossmann-fold domains"/>
    <property type="match status" value="1"/>
</dbReference>
<sequence>MTLVLTHSDVARLMRDDPGHAQVRAAVERAHADLALGRAVVPAPPAMALDGAALIPMAAADSASGRAAVKLLADIPGNALRGLPVQRSAILITSAVTGECQALIDGRLITAVRTAAVSAVATAHLSRPDATVLGLVGAGNLAVEHTRAIAAVRDIDTVVVWSRSADRIASYRSAVADLGLAVKTAATVEDVVRSADVLCTQTPAREPLVRGAWFGAGLHVNAVGAPPRADHREVDGEGLRRSRVVVDSLPTALAKSGEVVMALAEGAVTEADVRTELGAVIAGLAPGRVATTDITLFNSVGLGLQDLVTADLLLRRARAEGIGTTIDLSA</sequence>
<dbReference type="InterPro" id="IPR023401">
    <property type="entry name" value="ODC_N"/>
</dbReference>
<dbReference type="InterPro" id="IPR003462">
    <property type="entry name" value="ODC_Mu_crystall"/>
</dbReference>
<dbReference type="PANTHER" id="PTHR13812:SF19">
    <property type="entry name" value="KETIMINE REDUCTASE MU-CRYSTALLIN"/>
    <property type="match status" value="1"/>
</dbReference>
<reference evidence="2 3" key="1">
    <citation type="submission" date="2021-03" db="EMBL/GenBank/DDBJ databases">
        <title>Whole genome shotgun sequence of Actinoplanes toevensis NBRC 105298.</title>
        <authorList>
            <person name="Komaki H."/>
            <person name="Tamura T."/>
        </authorList>
    </citation>
    <scope>NUCLEOTIDE SEQUENCE [LARGE SCALE GENOMIC DNA]</scope>
    <source>
        <strain evidence="2 3">NBRC 105298</strain>
    </source>
</reference>
<dbReference type="PANTHER" id="PTHR13812">
    <property type="entry name" value="KETIMINE REDUCTASE MU-CRYSTALLIN"/>
    <property type="match status" value="1"/>
</dbReference>